<dbReference type="EMBL" id="CAJMWT010002804">
    <property type="protein sequence ID" value="CAE6455009.1"/>
    <property type="molecule type" value="Genomic_DNA"/>
</dbReference>
<feature type="compositionally biased region" description="Polar residues" evidence="1">
    <location>
        <begin position="146"/>
        <end position="164"/>
    </location>
</feature>
<dbReference type="InterPro" id="IPR029058">
    <property type="entry name" value="AB_hydrolase_fold"/>
</dbReference>
<dbReference type="Gene3D" id="3.40.50.1820">
    <property type="entry name" value="alpha/beta hydrolase"/>
    <property type="match status" value="1"/>
</dbReference>
<feature type="region of interest" description="Disordered" evidence="1">
    <location>
        <begin position="280"/>
        <end position="301"/>
    </location>
</feature>
<dbReference type="PANTHER" id="PTHR47842:SF3">
    <property type="entry name" value="DUF676 DOMAIN-CONTAINING PROTEIN"/>
    <property type="match status" value="1"/>
</dbReference>
<dbReference type="Pfam" id="PF12697">
    <property type="entry name" value="Abhydrolase_6"/>
    <property type="match status" value="1"/>
</dbReference>
<gene>
    <name evidence="3" type="ORF">RDB_LOCUS90421</name>
</gene>
<evidence type="ECO:0000256" key="1">
    <source>
        <dbReference type="SAM" id="MobiDB-lite"/>
    </source>
</evidence>
<dbReference type="SUPFAM" id="SSF53474">
    <property type="entry name" value="alpha/beta-Hydrolases"/>
    <property type="match status" value="1"/>
</dbReference>
<dbReference type="Proteomes" id="UP000663843">
    <property type="component" value="Unassembled WGS sequence"/>
</dbReference>
<organism evidence="3 4">
    <name type="scientific">Rhizoctonia solani</name>
    <dbReference type="NCBI Taxonomy" id="456999"/>
    <lineage>
        <taxon>Eukaryota</taxon>
        <taxon>Fungi</taxon>
        <taxon>Dikarya</taxon>
        <taxon>Basidiomycota</taxon>
        <taxon>Agaricomycotina</taxon>
        <taxon>Agaricomycetes</taxon>
        <taxon>Cantharellales</taxon>
        <taxon>Ceratobasidiaceae</taxon>
        <taxon>Rhizoctonia</taxon>
    </lineage>
</organism>
<protein>
    <recommendedName>
        <fullName evidence="2">AB hydrolase-1 domain-containing protein</fullName>
    </recommendedName>
</protein>
<proteinExistence type="predicted"/>
<feature type="domain" description="AB hydrolase-1" evidence="2">
    <location>
        <begin position="8"/>
        <end position="106"/>
    </location>
</feature>
<sequence>MSSHNLSLVFVHGFRGDHSSFQSFPTDLHLHLSPLIPRLHTFVYPTYKTKRPLELARDNLLTCIRIQNLPEGGVILCGHSMGGLLTAEAALAAPPGRVIGLVSFDVPYLGVHPRVVLSGVASLFKKEDMKAYQTNTTNRLAGMLSESCNQTPPSTNPQEHQGSSLPDAHLGSASSSSLHLSIPTPPVRVMAPRIERLFHTFSLGPVPQSVHNFLHFWEKHPGITGLKDGIVQIFEFGGCLLNPQGLIARYERLQRWSSDEEAGVYGRGWVNFWTTPVPQKDTTTGGVTAHSGPSSPRLQNHLSPLSSISSEISLNSSSVQSSLFQTMSYDPSLSTSVTSLESTHSSADAESSVAAFPHKPQECISNTIPFPNEQTALKLEENVPRGPQETRREEKRLEKEKKIKAKKAQKERTAFLKTVLKRRAQEANRDPPQNFIVLPKRGTDHQWIRVPVVGAEDEITAHCGLFFRDENPGYQRLIEDVGNIVRGFWDGEGGLRHSRMEL</sequence>
<dbReference type="InterPro" id="IPR000073">
    <property type="entry name" value="AB_hydrolase_1"/>
</dbReference>
<feature type="region of interest" description="Disordered" evidence="1">
    <location>
        <begin position="144"/>
        <end position="179"/>
    </location>
</feature>
<dbReference type="AlphaFoldDB" id="A0A8H3GKU6"/>
<name>A0A8H3GKU6_9AGAM</name>
<feature type="compositionally biased region" description="Low complexity" evidence="1">
    <location>
        <begin position="168"/>
        <end position="179"/>
    </location>
</feature>
<feature type="compositionally biased region" description="Basic and acidic residues" evidence="1">
    <location>
        <begin position="382"/>
        <end position="401"/>
    </location>
</feature>
<evidence type="ECO:0000313" key="3">
    <source>
        <dbReference type="EMBL" id="CAE6455009.1"/>
    </source>
</evidence>
<accession>A0A8H3GKU6</accession>
<evidence type="ECO:0000259" key="2">
    <source>
        <dbReference type="Pfam" id="PF12697"/>
    </source>
</evidence>
<reference evidence="3" key="1">
    <citation type="submission" date="2021-01" db="EMBL/GenBank/DDBJ databases">
        <authorList>
            <person name="Kaushik A."/>
        </authorList>
    </citation>
    <scope>NUCLEOTIDE SEQUENCE</scope>
    <source>
        <strain evidence="3">AG2-2IIIB</strain>
    </source>
</reference>
<feature type="region of interest" description="Disordered" evidence="1">
    <location>
        <begin position="382"/>
        <end position="404"/>
    </location>
</feature>
<comment type="caution">
    <text evidence="3">The sequence shown here is derived from an EMBL/GenBank/DDBJ whole genome shotgun (WGS) entry which is preliminary data.</text>
</comment>
<dbReference type="PANTHER" id="PTHR47842">
    <property type="entry name" value="EXPRESSED PROTEIN"/>
    <property type="match status" value="1"/>
</dbReference>
<evidence type="ECO:0000313" key="4">
    <source>
        <dbReference type="Proteomes" id="UP000663843"/>
    </source>
</evidence>